<keyword evidence="2" id="KW-0732">Signal</keyword>
<dbReference type="RefSeq" id="WP_104520426.1">
    <property type="nucleotide sequence ID" value="NZ_NHRY01000211.1"/>
</dbReference>
<protein>
    <recommendedName>
        <fullName evidence="5">Transporter</fullName>
    </recommendedName>
</protein>
<dbReference type="PANTHER" id="PTHR30203:SF24">
    <property type="entry name" value="BLR4935 PROTEIN"/>
    <property type="match status" value="1"/>
</dbReference>
<proteinExistence type="inferred from homology"/>
<evidence type="ECO:0000256" key="1">
    <source>
        <dbReference type="ARBA" id="ARBA00007613"/>
    </source>
</evidence>
<dbReference type="GO" id="GO:0015562">
    <property type="term" value="F:efflux transmembrane transporter activity"/>
    <property type="evidence" value="ECO:0007669"/>
    <property type="project" value="InterPro"/>
</dbReference>
<name>A0A2S6N780_RHOGL</name>
<feature type="chain" id="PRO_5015423488" description="Transporter" evidence="2">
    <location>
        <begin position="25"/>
        <end position="448"/>
    </location>
</feature>
<dbReference type="Pfam" id="PF02321">
    <property type="entry name" value="OEP"/>
    <property type="match status" value="1"/>
</dbReference>
<dbReference type="Proteomes" id="UP000239724">
    <property type="component" value="Unassembled WGS sequence"/>
</dbReference>
<evidence type="ECO:0000313" key="4">
    <source>
        <dbReference type="Proteomes" id="UP000239724"/>
    </source>
</evidence>
<comment type="similarity">
    <text evidence="1">Belongs to the outer membrane factor (OMF) (TC 1.B.17) family.</text>
</comment>
<evidence type="ECO:0000256" key="2">
    <source>
        <dbReference type="SAM" id="SignalP"/>
    </source>
</evidence>
<dbReference type="PANTHER" id="PTHR30203">
    <property type="entry name" value="OUTER MEMBRANE CATION EFFLUX PROTEIN"/>
    <property type="match status" value="1"/>
</dbReference>
<organism evidence="3 4">
    <name type="scientific">Rhodopila globiformis</name>
    <name type="common">Rhodopseudomonas globiformis</name>
    <dbReference type="NCBI Taxonomy" id="1071"/>
    <lineage>
        <taxon>Bacteria</taxon>
        <taxon>Pseudomonadati</taxon>
        <taxon>Pseudomonadota</taxon>
        <taxon>Alphaproteobacteria</taxon>
        <taxon>Acetobacterales</taxon>
        <taxon>Acetobacteraceae</taxon>
        <taxon>Rhodopila</taxon>
    </lineage>
</organism>
<dbReference type="SUPFAM" id="SSF56954">
    <property type="entry name" value="Outer membrane efflux proteins (OEP)"/>
    <property type="match status" value="1"/>
</dbReference>
<evidence type="ECO:0000313" key="3">
    <source>
        <dbReference type="EMBL" id="PPQ30475.1"/>
    </source>
</evidence>
<evidence type="ECO:0008006" key="5">
    <source>
        <dbReference type="Google" id="ProtNLM"/>
    </source>
</evidence>
<feature type="signal peptide" evidence="2">
    <location>
        <begin position="1"/>
        <end position="24"/>
    </location>
</feature>
<keyword evidence="4" id="KW-1185">Reference proteome</keyword>
<sequence length="448" mass="47950">MIRRFANPRLPCLVALCLVQAACAQYGPLPLPGRSGLAGSLSALRHAGPPPMPPLTVGAVAALAVQNNPDLLAARARHGLAQAQLLQAGLPPNPVLTGAVLPLVAGPANTTAYSAGISYDIRSLITLQDRRRAAQAAARQVDAQLLWQEWLVVGQARLLAVDIIEGDRSLRLFRDTRALYEARLQRTRAALAAGNATLASVAPDVAAYDAARTQVNDLERLQLSRRHQLNALLGLAPDVPLPLAGLPDLPRFDPTAIRQALPTLPARRPDLIALQLGYRAQDAKLRGAILAQFPNLTFGVVGGSDNTSIRNIGPTITLDLPIFDRNQGNIAIEQATRQQLHDEYAARLTTADGQVRAMLAEIALLRRQRESVRQDLASTARAARAATAALHAANLDEFSYVQLVSARYAKEQEIVAIDQSLLEQQVAIATLIGAGMPPITLPPEEARS</sequence>
<dbReference type="EMBL" id="NHRY01000211">
    <property type="protein sequence ID" value="PPQ30475.1"/>
    <property type="molecule type" value="Genomic_DNA"/>
</dbReference>
<dbReference type="InterPro" id="IPR003423">
    <property type="entry name" value="OMP_efflux"/>
</dbReference>
<accession>A0A2S6N780</accession>
<comment type="caution">
    <text evidence="3">The sequence shown here is derived from an EMBL/GenBank/DDBJ whole genome shotgun (WGS) entry which is preliminary data.</text>
</comment>
<gene>
    <name evidence="3" type="ORF">CCS01_19160</name>
</gene>
<dbReference type="InterPro" id="IPR010131">
    <property type="entry name" value="MdtP/NodT-like"/>
</dbReference>
<dbReference type="Gene3D" id="1.20.1600.10">
    <property type="entry name" value="Outer membrane efflux proteins (OEP)"/>
    <property type="match status" value="1"/>
</dbReference>
<dbReference type="OrthoDB" id="9791261at2"/>
<dbReference type="AlphaFoldDB" id="A0A2S6N780"/>
<reference evidence="3 4" key="1">
    <citation type="journal article" date="2018" name="Arch. Microbiol.">
        <title>New insights into the metabolic potential of the phototrophic purple bacterium Rhodopila globiformis DSM 161(T) from its draft genome sequence and evidence for a vanadium-dependent nitrogenase.</title>
        <authorList>
            <person name="Imhoff J.F."/>
            <person name="Rahn T."/>
            <person name="Kunzel S."/>
            <person name="Neulinger S.C."/>
        </authorList>
    </citation>
    <scope>NUCLEOTIDE SEQUENCE [LARGE SCALE GENOMIC DNA]</scope>
    <source>
        <strain evidence="3 4">DSM 161</strain>
    </source>
</reference>